<comment type="function">
    <text evidence="12">Fluoride-specific ion channel. Important for reducing fluoride concentration in the cell, thus reducing its toxicity.</text>
</comment>
<dbReference type="AlphaFoldDB" id="A0A1R4EF27"/>
<reference evidence="14" key="1">
    <citation type="submission" date="2017-02" db="EMBL/GenBank/DDBJ databases">
        <authorList>
            <person name="Mornico D."/>
        </authorList>
    </citation>
    <scope>NUCLEOTIDE SEQUENCE [LARGE SCALE GENOMIC DNA]</scope>
</reference>
<dbReference type="OrthoDB" id="9806299at2"/>
<keyword evidence="14" id="KW-1185">Reference proteome</keyword>
<comment type="activity regulation">
    <text evidence="12">Na(+) is not transported, but it plays an essential structural role and its presence is essential for fluoride channel function.</text>
</comment>
<keyword evidence="5 12" id="KW-1133">Transmembrane helix</keyword>
<keyword evidence="12" id="KW-0479">Metal-binding</keyword>
<evidence type="ECO:0000256" key="5">
    <source>
        <dbReference type="ARBA" id="ARBA00022989"/>
    </source>
</evidence>
<keyword evidence="9 12" id="KW-0407">Ion channel</keyword>
<feature type="binding site" evidence="12">
    <location>
        <position position="73"/>
    </location>
    <ligand>
        <name>Na(+)</name>
        <dbReference type="ChEBI" id="CHEBI:29101"/>
        <note>structural</note>
    </ligand>
</feature>
<keyword evidence="6 12" id="KW-0915">Sodium</keyword>
<feature type="binding site" evidence="12">
    <location>
        <position position="76"/>
    </location>
    <ligand>
        <name>Na(+)</name>
        <dbReference type="ChEBI" id="CHEBI:29101"/>
        <note>structural</note>
    </ligand>
</feature>
<evidence type="ECO:0000256" key="8">
    <source>
        <dbReference type="ARBA" id="ARBA00023136"/>
    </source>
</evidence>
<dbReference type="Proteomes" id="UP000188169">
    <property type="component" value="Unassembled WGS sequence"/>
</dbReference>
<evidence type="ECO:0000256" key="10">
    <source>
        <dbReference type="ARBA" id="ARBA00035120"/>
    </source>
</evidence>
<dbReference type="NCBIfam" id="TIGR00494">
    <property type="entry name" value="crcB"/>
    <property type="match status" value="1"/>
</dbReference>
<keyword evidence="7 12" id="KW-0406">Ion transport</keyword>
<dbReference type="Pfam" id="PF02537">
    <property type="entry name" value="CRCB"/>
    <property type="match status" value="1"/>
</dbReference>
<keyword evidence="3" id="KW-0997">Cell inner membrane</keyword>
<dbReference type="RefSeq" id="WP_077448508.1">
    <property type="nucleotide sequence ID" value="NZ_FUGD01000072.1"/>
</dbReference>
<keyword evidence="12" id="KW-0813">Transport</keyword>
<dbReference type="HAMAP" id="MF_00454">
    <property type="entry name" value="FluC"/>
    <property type="match status" value="1"/>
</dbReference>
<comment type="similarity">
    <text evidence="10 12">Belongs to the fluoride channel Fluc/FEX (TC 1.A.43) family.</text>
</comment>
<evidence type="ECO:0000256" key="11">
    <source>
        <dbReference type="ARBA" id="ARBA00035585"/>
    </source>
</evidence>
<dbReference type="InterPro" id="IPR003691">
    <property type="entry name" value="FluC"/>
</dbReference>
<comment type="catalytic activity">
    <reaction evidence="11">
        <text>fluoride(in) = fluoride(out)</text>
        <dbReference type="Rhea" id="RHEA:76159"/>
        <dbReference type="ChEBI" id="CHEBI:17051"/>
    </reaction>
    <physiologicalReaction direction="left-to-right" evidence="11">
        <dbReference type="Rhea" id="RHEA:76160"/>
    </physiologicalReaction>
</comment>
<dbReference type="PANTHER" id="PTHR28259:SF1">
    <property type="entry name" value="FLUORIDE EXPORT PROTEIN 1-RELATED"/>
    <property type="match status" value="1"/>
</dbReference>
<accession>A0A1R4EF27</accession>
<evidence type="ECO:0000256" key="2">
    <source>
        <dbReference type="ARBA" id="ARBA00022475"/>
    </source>
</evidence>
<evidence type="ECO:0000256" key="4">
    <source>
        <dbReference type="ARBA" id="ARBA00022692"/>
    </source>
</evidence>
<evidence type="ECO:0000256" key="7">
    <source>
        <dbReference type="ARBA" id="ARBA00023065"/>
    </source>
</evidence>
<protein>
    <recommendedName>
        <fullName evidence="12">Fluoride-specific ion channel FluC</fullName>
    </recommendedName>
</protein>
<feature type="transmembrane region" description="Helical" evidence="12">
    <location>
        <begin position="30"/>
        <end position="53"/>
    </location>
</feature>
<evidence type="ECO:0000256" key="12">
    <source>
        <dbReference type="HAMAP-Rule" id="MF_00454"/>
    </source>
</evidence>
<dbReference type="PANTHER" id="PTHR28259">
    <property type="entry name" value="FLUORIDE EXPORT PROTEIN 1-RELATED"/>
    <property type="match status" value="1"/>
</dbReference>
<evidence type="ECO:0000256" key="1">
    <source>
        <dbReference type="ARBA" id="ARBA00004651"/>
    </source>
</evidence>
<sequence>MQWLAIGMGAAIGACLRAWLAKFNPLHTWIPLGTLGANILGGLLIGMAMVVFMKVGQNWHPNVKLFVVTGFLGGLTTFSTFSSEVFGLLHDGKVVAGLSLVGLHVIFTLTATAIGYYVTRLMLS</sequence>
<evidence type="ECO:0000256" key="3">
    <source>
        <dbReference type="ARBA" id="ARBA00022519"/>
    </source>
</evidence>
<name>A0A1R4EF27_9GAMM</name>
<feature type="transmembrane region" description="Helical" evidence="12">
    <location>
        <begin position="95"/>
        <end position="118"/>
    </location>
</feature>
<dbReference type="GO" id="GO:0046872">
    <property type="term" value="F:metal ion binding"/>
    <property type="evidence" value="ECO:0007669"/>
    <property type="project" value="UniProtKB-KW"/>
</dbReference>
<evidence type="ECO:0000313" key="14">
    <source>
        <dbReference type="Proteomes" id="UP000188169"/>
    </source>
</evidence>
<evidence type="ECO:0000256" key="9">
    <source>
        <dbReference type="ARBA" id="ARBA00023303"/>
    </source>
</evidence>
<organism evidence="13 14">
    <name type="scientific">Psychrobacter pasteurii</name>
    <dbReference type="NCBI Taxonomy" id="1945520"/>
    <lineage>
        <taxon>Bacteria</taxon>
        <taxon>Pseudomonadati</taxon>
        <taxon>Pseudomonadota</taxon>
        <taxon>Gammaproteobacteria</taxon>
        <taxon>Moraxellales</taxon>
        <taxon>Moraxellaceae</taxon>
        <taxon>Psychrobacter</taxon>
    </lineage>
</organism>
<feature type="transmembrane region" description="Helical" evidence="12">
    <location>
        <begin position="65"/>
        <end position="89"/>
    </location>
</feature>
<dbReference type="EMBL" id="FUGD01000072">
    <property type="protein sequence ID" value="SJM37104.1"/>
    <property type="molecule type" value="Genomic_DNA"/>
</dbReference>
<gene>
    <name evidence="12 13" type="primary">crcB</name>
    <name evidence="12" type="synonym">fluC</name>
    <name evidence="13" type="ORF">A1019T_01075</name>
</gene>
<keyword evidence="4 12" id="KW-0812">Transmembrane</keyword>
<keyword evidence="8 12" id="KW-0472">Membrane</keyword>
<dbReference type="GO" id="GO:0005886">
    <property type="term" value="C:plasma membrane"/>
    <property type="evidence" value="ECO:0007669"/>
    <property type="project" value="UniProtKB-SubCell"/>
</dbReference>
<dbReference type="GO" id="GO:0140114">
    <property type="term" value="P:cellular detoxification of fluoride"/>
    <property type="evidence" value="ECO:0007669"/>
    <property type="project" value="UniProtKB-UniRule"/>
</dbReference>
<comment type="subcellular location">
    <subcellularLocation>
        <location evidence="1 12">Cell membrane</location>
        <topology evidence="1 12">Multi-pass membrane protein</topology>
    </subcellularLocation>
</comment>
<keyword evidence="2 12" id="KW-1003">Cell membrane</keyword>
<evidence type="ECO:0000256" key="6">
    <source>
        <dbReference type="ARBA" id="ARBA00023053"/>
    </source>
</evidence>
<proteinExistence type="inferred from homology"/>
<evidence type="ECO:0000313" key="13">
    <source>
        <dbReference type="EMBL" id="SJM37104.1"/>
    </source>
</evidence>
<dbReference type="GO" id="GO:0062054">
    <property type="term" value="F:fluoride channel activity"/>
    <property type="evidence" value="ECO:0007669"/>
    <property type="project" value="UniProtKB-UniRule"/>
</dbReference>